<evidence type="ECO:0000313" key="4">
    <source>
        <dbReference type="Proteomes" id="UP000789405"/>
    </source>
</evidence>
<dbReference type="Pfam" id="PF19418">
    <property type="entry name" value="DEPDC5_CTD"/>
    <property type="match status" value="1"/>
</dbReference>
<gene>
    <name evidence="3" type="ORF">DERYTH_LOCUS25190</name>
</gene>
<reference evidence="3" key="1">
    <citation type="submission" date="2021-06" db="EMBL/GenBank/DDBJ databases">
        <authorList>
            <person name="Kallberg Y."/>
            <person name="Tangrot J."/>
            <person name="Rosling A."/>
        </authorList>
    </citation>
    <scope>NUCLEOTIDE SEQUENCE</scope>
    <source>
        <strain evidence="3">MA453B</strain>
    </source>
</reference>
<dbReference type="Proteomes" id="UP000789405">
    <property type="component" value="Unassembled WGS sequence"/>
</dbReference>
<dbReference type="PANTHER" id="PTHR13179:SF8">
    <property type="entry name" value="GATOR COMPLEX PROTEIN DEPDC5"/>
    <property type="match status" value="1"/>
</dbReference>
<dbReference type="InterPro" id="IPR045838">
    <property type="entry name" value="DEPDC5_CTD"/>
</dbReference>
<feature type="region of interest" description="Disordered" evidence="1">
    <location>
        <begin position="1"/>
        <end position="113"/>
    </location>
</feature>
<evidence type="ECO:0000313" key="3">
    <source>
        <dbReference type="EMBL" id="CAG8809900.1"/>
    </source>
</evidence>
<feature type="domain" description="DEPDC5 C-terminal" evidence="2">
    <location>
        <begin position="124"/>
        <end position="291"/>
    </location>
</feature>
<dbReference type="GO" id="GO:1904262">
    <property type="term" value="P:negative regulation of TORC1 signaling"/>
    <property type="evidence" value="ECO:0007669"/>
    <property type="project" value="TreeGrafter"/>
</dbReference>
<organism evidence="3 4">
    <name type="scientific">Dentiscutata erythropus</name>
    <dbReference type="NCBI Taxonomy" id="1348616"/>
    <lineage>
        <taxon>Eukaryota</taxon>
        <taxon>Fungi</taxon>
        <taxon>Fungi incertae sedis</taxon>
        <taxon>Mucoromycota</taxon>
        <taxon>Glomeromycotina</taxon>
        <taxon>Glomeromycetes</taxon>
        <taxon>Diversisporales</taxon>
        <taxon>Gigasporaceae</taxon>
        <taxon>Dentiscutata</taxon>
    </lineage>
</organism>
<dbReference type="GO" id="GO:0010508">
    <property type="term" value="P:positive regulation of autophagy"/>
    <property type="evidence" value="ECO:0007669"/>
    <property type="project" value="TreeGrafter"/>
</dbReference>
<comment type="caution">
    <text evidence="3">The sequence shown here is derived from an EMBL/GenBank/DDBJ whole genome shotgun (WGS) entry which is preliminary data.</text>
</comment>
<proteinExistence type="predicted"/>
<dbReference type="PANTHER" id="PTHR13179">
    <property type="entry name" value="DEP DOMAIN CONTAINING PROTEIN 5"/>
    <property type="match status" value="1"/>
</dbReference>
<feature type="compositionally biased region" description="Basic and acidic residues" evidence="1">
    <location>
        <begin position="17"/>
        <end position="94"/>
    </location>
</feature>
<dbReference type="AlphaFoldDB" id="A0A9N9K5H1"/>
<evidence type="ECO:0000256" key="1">
    <source>
        <dbReference type="SAM" id="MobiDB-lite"/>
    </source>
</evidence>
<dbReference type="GO" id="GO:1990130">
    <property type="term" value="C:GATOR1 complex"/>
    <property type="evidence" value="ECO:0007669"/>
    <property type="project" value="TreeGrafter"/>
</dbReference>
<accession>A0A9N9K5H1</accession>
<dbReference type="EMBL" id="CAJVPY010045660">
    <property type="protein sequence ID" value="CAG8809900.1"/>
    <property type="molecule type" value="Genomic_DNA"/>
</dbReference>
<sequence>NYAPRRPQKGWFMALFNHDHRKDSNKDDGNKDGNIKDGNSKDGNSKDGNIKDGNIKDGNIKDGNIKDGNIKDGNIKDGNSKDGNNKDDNSKDDNNPTNNSINLSEKKSNVNNQKKIEKPVIELSKAMLIDIDPSKTSDRRETAILHYDVIHNPDNCYHIQLNWLGCTARLIEDMLKKWSNATEKKGLKLVEVPVEQAMSLTENNPFQSPVAIKLAVQPPTLELPGKKLHPTINPHLYFETQLAKRFKFILDVEADSRFPDDIEIKYSYFKTPYKYSQYIHRSGVAFIQICNPGEGYLWVNNRLFTTHHNKILSNLQVNPDVLLREFQSFCENEVELRKFWEDVKNRILYIDEVEDL</sequence>
<dbReference type="InterPro" id="IPR027244">
    <property type="entry name" value="IML1"/>
</dbReference>
<feature type="compositionally biased region" description="Basic and acidic residues" evidence="1">
    <location>
        <begin position="104"/>
        <end position="113"/>
    </location>
</feature>
<feature type="non-terminal residue" evidence="3">
    <location>
        <position position="1"/>
    </location>
</feature>
<name>A0A9N9K5H1_9GLOM</name>
<dbReference type="GO" id="GO:0005096">
    <property type="term" value="F:GTPase activator activity"/>
    <property type="evidence" value="ECO:0007669"/>
    <property type="project" value="InterPro"/>
</dbReference>
<protein>
    <submittedName>
        <fullName evidence="3">28141_t:CDS:1</fullName>
    </submittedName>
</protein>
<dbReference type="OrthoDB" id="39497at2759"/>
<evidence type="ECO:0000259" key="2">
    <source>
        <dbReference type="Pfam" id="PF19418"/>
    </source>
</evidence>
<keyword evidence="4" id="KW-1185">Reference proteome</keyword>